<comment type="similarity">
    <text evidence="2 11 12">Belongs to the chorismate synthase family.</text>
</comment>
<evidence type="ECO:0000256" key="6">
    <source>
        <dbReference type="ARBA" id="ARBA00022643"/>
    </source>
</evidence>
<dbReference type="SUPFAM" id="SSF103263">
    <property type="entry name" value="Chorismate synthase, AroC"/>
    <property type="match status" value="1"/>
</dbReference>
<dbReference type="EC" id="4.2.3.5" evidence="3 11"/>
<sequence>MPGNSFGQAFKVTTFGESHGVALGVIIDGCPPRLPLLAEDIQKELEKRRPGKRLTTPRREPDKVEILSGVFEGKTTGTPIALVIYNRDVDSSKYEKIKDIFRPGHGDFTYLKKYGIRDWRGGGRASGRETVARVAAGAVAQKVLDTVGIKVFAYTVALGGIKAKNCDLNFIEENSLFCCDPEVYEEMEKRIIEVRKIGDSIGGIVEVRAIGCPAGLGEPVFDKLDADLAKALMSIGAVKGVEIGAGFKVAEMLGSECNDEITPDGFLSNNAGGILAGISNGDEIIVRAAIKPIPSIEKTQRTITTKGKPTTISITGRHDISAIPRIVPVCAAMVRLVLADHLLRQRMIDENT</sequence>
<feature type="binding site" evidence="11">
    <location>
        <position position="48"/>
    </location>
    <ligand>
        <name>NADP(+)</name>
        <dbReference type="ChEBI" id="CHEBI:58349"/>
    </ligand>
</feature>
<comment type="caution">
    <text evidence="13">The sequence shown here is derived from an EMBL/GenBank/DDBJ whole genome shotgun (WGS) entry which is preliminary data.</text>
</comment>
<reference evidence="13" key="1">
    <citation type="journal article" date="2020" name="mSystems">
        <title>Genome- and Community-Level Interaction Insights into Carbon Utilization and Element Cycling Functions of Hydrothermarchaeota in Hydrothermal Sediment.</title>
        <authorList>
            <person name="Zhou Z."/>
            <person name="Liu Y."/>
            <person name="Xu W."/>
            <person name="Pan J."/>
            <person name="Luo Z.H."/>
            <person name="Li M."/>
        </authorList>
    </citation>
    <scope>NUCLEOTIDE SEQUENCE [LARGE SCALE GENOMIC DNA]</scope>
    <source>
        <strain evidence="13">HyVt-233</strain>
    </source>
</reference>
<comment type="catalytic activity">
    <reaction evidence="11 12">
        <text>5-O-(1-carboxyvinyl)-3-phosphoshikimate = chorismate + phosphate</text>
        <dbReference type="Rhea" id="RHEA:21020"/>
        <dbReference type="ChEBI" id="CHEBI:29748"/>
        <dbReference type="ChEBI" id="CHEBI:43474"/>
        <dbReference type="ChEBI" id="CHEBI:57701"/>
        <dbReference type="EC" id="4.2.3.5"/>
    </reaction>
</comment>
<dbReference type="AlphaFoldDB" id="A0A7C0YAY9"/>
<dbReference type="UniPathway" id="UPA00053">
    <property type="reaction ID" value="UER00090"/>
</dbReference>
<dbReference type="NCBIfam" id="NF003793">
    <property type="entry name" value="PRK05382.1"/>
    <property type="match status" value="1"/>
</dbReference>
<feature type="binding site" evidence="11">
    <location>
        <begin position="291"/>
        <end position="295"/>
    </location>
    <ligand>
        <name>FMN</name>
        <dbReference type="ChEBI" id="CHEBI:58210"/>
    </ligand>
</feature>
<evidence type="ECO:0000256" key="1">
    <source>
        <dbReference type="ARBA" id="ARBA00005044"/>
    </source>
</evidence>
<evidence type="ECO:0000256" key="9">
    <source>
        <dbReference type="ARBA" id="ARBA00023141"/>
    </source>
</evidence>
<dbReference type="CDD" id="cd07304">
    <property type="entry name" value="Chorismate_synthase"/>
    <property type="match status" value="1"/>
</dbReference>
<keyword evidence="5 11" id="KW-0285">Flavoprotein</keyword>
<dbReference type="PROSITE" id="PS00788">
    <property type="entry name" value="CHORISMATE_SYNTHASE_2"/>
    <property type="match status" value="1"/>
</dbReference>
<evidence type="ECO:0000256" key="5">
    <source>
        <dbReference type="ARBA" id="ARBA00022630"/>
    </source>
</evidence>
<keyword evidence="9 11" id="KW-0057">Aromatic amino acid biosynthesis</keyword>
<dbReference type="GO" id="GO:0009073">
    <property type="term" value="P:aromatic amino acid family biosynthetic process"/>
    <property type="evidence" value="ECO:0007669"/>
    <property type="project" value="UniProtKB-KW"/>
</dbReference>
<keyword evidence="10 11" id="KW-0456">Lyase</keyword>
<protein>
    <recommendedName>
        <fullName evidence="3 11">Chorismate synthase</fullName>
        <shortName evidence="11">CS</shortName>
        <ecNumber evidence="3 11">4.2.3.5</ecNumber>
    </recommendedName>
    <alternativeName>
        <fullName evidence="11">5-enolpyruvylshikimate-3-phosphate phospholyase</fullName>
    </alternativeName>
</protein>
<dbReference type="NCBIfam" id="TIGR00033">
    <property type="entry name" value="aroC"/>
    <property type="match status" value="1"/>
</dbReference>
<evidence type="ECO:0000256" key="4">
    <source>
        <dbReference type="ARBA" id="ARBA00022605"/>
    </source>
</evidence>
<name>A0A7C0YAY9_DESA2</name>
<dbReference type="GO" id="GO:0004107">
    <property type="term" value="F:chorismate synthase activity"/>
    <property type="evidence" value="ECO:0007669"/>
    <property type="project" value="UniProtKB-UniRule"/>
</dbReference>
<dbReference type="Pfam" id="PF01264">
    <property type="entry name" value="Chorismate_synt"/>
    <property type="match status" value="1"/>
</dbReference>
<proteinExistence type="inferred from homology"/>
<dbReference type="Proteomes" id="UP000886289">
    <property type="component" value="Unassembled WGS sequence"/>
</dbReference>
<dbReference type="GO" id="GO:0008652">
    <property type="term" value="P:amino acid biosynthetic process"/>
    <property type="evidence" value="ECO:0007669"/>
    <property type="project" value="UniProtKB-KW"/>
</dbReference>
<feature type="binding site" evidence="11">
    <location>
        <position position="53"/>
    </location>
    <ligand>
        <name>NADP(+)</name>
        <dbReference type="ChEBI" id="CHEBI:58349"/>
    </ligand>
</feature>
<feature type="binding site" evidence="11">
    <location>
        <position position="276"/>
    </location>
    <ligand>
        <name>FMN</name>
        <dbReference type="ChEBI" id="CHEBI:58210"/>
    </ligand>
</feature>
<dbReference type="PANTHER" id="PTHR21085:SF0">
    <property type="entry name" value="CHORISMATE SYNTHASE"/>
    <property type="match status" value="1"/>
</dbReference>
<dbReference type="InterPro" id="IPR020541">
    <property type="entry name" value="Chorismate_synthase_CS"/>
</dbReference>
<dbReference type="InterPro" id="IPR035904">
    <property type="entry name" value="Chorismate_synth_AroC_sf"/>
</dbReference>
<keyword evidence="6 11" id="KW-0288">FMN</keyword>
<dbReference type="EMBL" id="DRBS01000320">
    <property type="protein sequence ID" value="HDD44912.1"/>
    <property type="molecule type" value="Genomic_DNA"/>
</dbReference>
<dbReference type="PIRSF" id="PIRSF001456">
    <property type="entry name" value="Chorismate_synth"/>
    <property type="match status" value="1"/>
</dbReference>
<comment type="function">
    <text evidence="11">Catalyzes the anti-1,4-elimination of the C-3 phosphate and the C-6 proR hydrogen from 5-enolpyruvylshikimate-3-phosphate (EPSP) to yield chorismate, which is the branch point compound that serves as the starting substrate for the three terminal pathways of aromatic amino acid biosynthesis. This reaction introduces a second double bond into the aromatic ring system.</text>
</comment>
<dbReference type="HAMAP" id="MF_00300">
    <property type="entry name" value="Chorismate_synth"/>
    <property type="match status" value="1"/>
</dbReference>
<keyword evidence="7 11" id="KW-0274">FAD</keyword>
<gene>
    <name evidence="11" type="primary">aroC</name>
    <name evidence="13" type="ORF">ENG63_08655</name>
</gene>
<feature type="binding site" evidence="11">
    <location>
        <position position="317"/>
    </location>
    <ligand>
        <name>FMN</name>
        <dbReference type="ChEBI" id="CHEBI:58210"/>
    </ligand>
</feature>
<comment type="caution">
    <text evidence="11">Lacks conserved residue(s) required for the propagation of feature annotation.</text>
</comment>
<evidence type="ECO:0000313" key="13">
    <source>
        <dbReference type="EMBL" id="HDD44912.1"/>
    </source>
</evidence>
<dbReference type="GO" id="GO:0009423">
    <property type="term" value="P:chorismate biosynthetic process"/>
    <property type="evidence" value="ECO:0007669"/>
    <property type="project" value="UniProtKB-UniRule"/>
</dbReference>
<evidence type="ECO:0000256" key="2">
    <source>
        <dbReference type="ARBA" id="ARBA00008014"/>
    </source>
</evidence>
<dbReference type="FunFam" id="3.60.150.10:FF:000002">
    <property type="entry name" value="Chorismate synthase"/>
    <property type="match status" value="1"/>
</dbReference>
<evidence type="ECO:0000256" key="3">
    <source>
        <dbReference type="ARBA" id="ARBA00013036"/>
    </source>
</evidence>
<comment type="pathway">
    <text evidence="1 11 12">Metabolic intermediate biosynthesis; chorismate biosynthesis; chorismate from D-erythrose 4-phosphate and phosphoenolpyruvate: step 7/7.</text>
</comment>
<keyword evidence="4 11" id="KW-0028">Amino-acid biosynthesis</keyword>
<evidence type="ECO:0000256" key="7">
    <source>
        <dbReference type="ARBA" id="ARBA00022827"/>
    </source>
</evidence>
<dbReference type="GO" id="GO:0005829">
    <property type="term" value="C:cytosol"/>
    <property type="evidence" value="ECO:0007669"/>
    <property type="project" value="TreeGrafter"/>
</dbReference>
<evidence type="ECO:0000256" key="12">
    <source>
        <dbReference type="RuleBase" id="RU000605"/>
    </source>
</evidence>
<accession>A0A7C0YAY9</accession>
<evidence type="ECO:0000256" key="10">
    <source>
        <dbReference type="ARBA" id="ARBA00023239"/>
    </source>
</evidence>
<dbReference type="PROSITE" id="PS00787">
    <property type="entry name" value="CHORISMATE_SYNTHASE_1"/>
    <property type="match status" value="1"/>
</dbReference>
<evidence type="ECO:0000256" key="8">
    <source>
        <dbReference type="ARBA" id="ARBA00022857"/>
    </source>
</evidence>
<comment type="cofactor">
    <cofactor evidence="11 12">
        <name>FMNH2</name>
        <dbReference type="ChEBI" id="CHEBI:57618"/>
    </cofactor>
    <text evidence="11 12">Reduced FMN (FMNH(2)).</text>
</comment>
<comment type="subunit">
    <text evidence="11">Homotetramer.</text>
</comment>
<dbReference type="PANTHER" id="PTHR21085">
    <property type="entry name" value="CHORISMATE SYNTHASE"/>
    <property type="match status" value="1"/>
</dbReference>
<dbReference type="Gene3D" id="3.60.150.10">
    <property type="entry name" value="Chorismate synthase AroC"/>
    <property type="match status" value="1"/>
</dbReference>
<dbReference type="InterPro" id="IPR000453">
    <property type="entry name" value="Chorismate_synth"/>
</dbReference>
<dbReference type="GO" id="GO:0010181">
    <property type="term" value="F:FMN binding"/>
    <property type="evidence" value="ECO:0007669"/>
    <property type="project" value="TreeGrafter"/>
</dbReference>
<keyword evidence="8 11" id="KW-0521">NADP</keyword>
<feature type="binding site" evidence="11">
    <location>
        <begin position="124"/>
        <end position="126"/>
    </location>
    <ligand>
        <name>FMN</name>
        <dbReference type="ChEBI" id="CHEBI:58210"/>
    </ligand>
</feature>
<organism evidence="13">
    <name type="scientific">Desulfofervidus auxilii</name>
    <dbReference type="NCBI Taxonomy" id="1621989"/>
    <lineage>
        <taxon>Bacteria</taxon>
        <taxon>Pseudomonadati</taxon>
        <taxon>Thermodesulfobacteriota</taxon>
        <taxon>Candidatus Desulfofervidia</taxon>
        <taxon>Candidatus Desulfofervidales</taxon>
        <taxon>Candidatus Desulfofervidaceae</taxon>
        <taxon>Candidatus Desulfofervidus</taxon>
    </lineage>
</organism>
<evidence type="ECO:0000256" key="11">
    <source>
        <dbReference type="HAMAP-Rule" id="MF_00300"/>
    </source>
</evidence>